<protein>
    <submittedName>
        <fullName evidence="2">ImmA/IrrE family metallo-endopeptidase</fullName>
    </submittedName>
</protein>
<dbReference type="PANTHER" id="PTHR43236">
    <property type="entry name" value="ANTITOXIN HIGA1"/>
    <property type="match status" value="1"/>
</dbReference>
<dbReference type="InterPro" id="IPR052345">
    <property type="entry name" value="Rad_response_metalloprotease"/>
</dbReference>
<comment type="caution">
    <text evidence="2">The sequence shown here is derived from an EMBL/GenBank/DDBJ whole genome shotgun (WGS) entry which is preliminary data.</text>
</comment>
<name>A0A7X0XAJ4_9LIST</name>
<evidence type="ECO:0000259" key="1">
    <source>
        <dbReference type="Pfam" id="PF06114"/>
    </source>
</evidence>
<accession>A0A7X0XAJ4</accession>
<evidence type="ECO:0000313" key="3">
    <source>
        <dbReference type="Proteomes" id="UP000533953"/>
    </source>
</evidence>
<proteinExistence type="predicted"/>
<feature type="domain" description="IrrE N-terminal-like" evidence="1">
    <location>
        <begin position="14"/>
        <end position="81"/>
    </location>
</feature>
<dbReference type="AlphaFoldDB" id="A0A7X0XAJ4"/>
<evidence type="ECO:0000313" key="2">
    <source>
        <dbReference type="EMBL" id="MBC1490656.1"/>
    </source>
</evidence>
<dbReference type="PANTHER" id="PTHR43236:SF1">
    <property type="entry name" value="BLL7220 PROTEIN"/>
    <property type="match status" value="1"/>
</dbReference>
<dbReference type="Pfam" id="PF06114">
    <property type="entry name" value="Peptidase_M78"/>
    <property type="match status" value="1"/>
</dbReference>
<dbReference type="EMBL" id="JAASTX010000002">
    <property type="protein sequence ID" value="MBC1490656.1"/>
    <property type="molecule type" value="Genomic_DNA"/>
</dbReference>
<dbReference type="RefSeq" id="WP_185401021.1">
    <property type="nucleotide sequence ID" value="NZ_JAARQY010000004.1"/>
</dbReference>
<dbReference type="InterPro" id="IPR010359">
    <property type="entry name" value="IrrE_HExxH"/>
</dbReference>
<reference evidence="2 3" key="1">
    <citation type="submission" date="2020-03" db="EMBL/GenBank/DDBJ databases">
        <title>Soil Listeria distribution.</title>
        <authorList>
            <person name="Liao J."/>
            <person name="Wiedmann M."/>
        </authorList>
    </citation>
    <scope>NUCLEOTIDE SEQUENCE [LARGE SCALE GENOMIC DNA]</scope>
    <source>
        <strain evidence="2 3">FSL L7-1547</strain>
    </source>
</reference>
<dbReference type="Proteomes" id="UP000533953">
    <property type="component" value="Unassembled WGS sequence"/>
</dbReference>
<sequence length="176" mass="20544">MCYNGKLYHENAETLHNGVESIHDYSSQKLNSIIENQANLFASHFLLPSEAFANSLLSTSLDYYMDLKKHWKVSIQAMIYKTFSLNLINEDQKLYLNKKISWNKWRTKEPYDDEMPLEKPIQMKQVYQMIVDNDVVSRNELNVSFQLPRNELEKIIGVSISGPDDENQSPILKLIK</sequence>
<gene>
    <name evidence="2" type="ORF">HCI99_02340</name>
</gene>
<organism evidence="2 3">
    <name type="scientific">Listeria booriae</name>
    <dbReference type="NCBI Taxonomy" id="1552123"/>
    <lineage>
        <taxon>Bacteria</taxon>
        <taxon>Bacillati</taxon>
        <taxon>Bacillota</taxon>
        <taxon>Bacilli</taxon>
        <taxon>Bacillales</taxon>
        <taxon>Listeriaceae</taxon>
        <taxon>Listeria</taxon>
    </lineage>
</organism>